<evidence type="ECO:0000256" key="1">
    <source>
        <dbReference type="ARBA" id="ARBA00022741"/>
    </source>
</evidence>
<gene>
    <name evidence="5" type="ORF">SAMN06264849_10254</name>
</gene>
<dbReference type="GO" id="GO:0016787">
    <property type="term" value="F:hydrolase activity"/>
    <property type="evidence" value="ECO:0007669"/>
    <property type="project" value="UniProtKB-KW"/>
</dbReference>
<feature type="domain" description="Carboxyltransferase" evidence="4">
    <location>
        <begin position="12"/>
        <end position="229"/>
    </location>
</feature>
<dbReference type="SUPFAM" id="SSF160467">
    <property type="entry name" value="PH0987 N-terminal domain-like"/>
    <property type="match status" value="1"/>
</dbReference>
<dbReference type="AlphaFoldDB" id="A0A521BFE7"/>
<dbReference type="InterPro" id="IPR029000">
    <property type="entry name" value="Cyclophilin-like_dom_sf"/>
</dbReference>
<protein>
    <submittedName>
        <fullName evidence="5">Inhibitor of KinA</fullName>
    </submittedName>
</protein>
<dbReference type="SMART" id="SM00796">
    <property type="entry name" value="AHS1"/>
    <property type="match status" value="1"/>
</dbReference>
<name>A0A521BFE7_9BACL</name>
<dbReference type="Pfam" id="PF02682">
    <property type="entry name" value="CT_C_D"/>
    <property type="match status" value="1"/>
</dbReference>
<dbReference type="Gene3D" id="2.40.100.10">
    <property type="entry name" value="Cyclophilin-like"/>
    <property type="match status" value="1"/>
</dbReference>
<dbReference type="PANTHER" id="PTHR34698">
    <property type="entry name" value="5-OXOPROLINASE SUBUNIT B"/>
    <property type="match status" value="1"/>
</dbReference>
<evidence type="ECO:0000313" key="6">
    <source>
        <dbReference type="Proteomes" id="UP000315636"/>
    </source>
</evidence>
<proteinExistence type="predicted"/>
<accession>A0A521BFE7</accession>
<dbReference type="SUPFAM" id="SSF50891">
    <property type="entry name" value="Cyclophilin-like"/>
    <property type="match status" value="1"/>
</dbReference>
<dbReference type="PANTHER" id="PTHR34698:SF2">
    <property type="entry name" value="5-OXOPROLINASE SUBUNIT B"/>
    <property type="match status" value="1"/>
</dbReference>
<organism evidence="5 6">
    <name type="scientific">Melghirimyces algeriensis</name>
    <dbReference type="NCBI Taxonomy" id="910412"/>
    <lineage>
        <taxon>Bacteria</taxon>
        <taxon>Bacillati</taxon>
        <taxon>Bacillota</taxon>
        <taxon>Bacilli</taxon>
        <taxon>Bacillales</taxon>
        <taxon>Thermoactinomycetaceae</taxon>
        <taxon>Melghirimyces</taxon>
    </lineage>
</organism>
<dbReference type="EMBL" id="FXTI01000002">
    <property type="protein sequence ID" value="SMO45825.1"/>
    <property type="molecule type" value="Genomic_DNA"/>
</dbReference>
<keyword evidence="6" id="KW-1185">Reference proteome</keyword>
<dbReference type="Gene3D" id="3.30.1360.40">
    <property type="match status" value="1"/>
</dbReference>
<keyword evidence="1" id="KW-0547">Nucleotide-binding</keyword>
<dbReference type="GO" id="GO:0005524">
    <property type="term" value="F:ATP binding"/>
    <property type="evidence" value="ECO:0007669"/>
    <property type="project" value="UniProtKB-KW"/>
</dbReference>
<keyword evidence="3" id="KW-0067">ATP-binding</keyword>
<keyword evidence="2" id="KW-0378">Hydrolase</keyword>
<reference evidence="5 6" key="1">
    <citation type="submission" date="2017-05" db="EMBL/GenBank/DDBJ databases">
        <authorList>
            <person name="Varghese N."/>
            <person name="Submissions S."/>
        </authorList>
    </citation>
    <scope>NUCLEOTIDE SEQUENCE [LARGE SCALE GENOMIC DNA]</scope>
    <source>
        <strain evidence="5 6">DSM 45474</strain>
    </source>
</reference>
<evidence type="ECO:0000256" key="2">
    <source>
        <dbReference type="ARBA" id="ARBA00022801"/>
    </source>
</evidence>
<dbReference type="InterPro" id="IPR010016">
    <property type="entry name" value="PxpB"/>
</dbReference>
<sequence>MPDITMKEKWGYEVSPLGDTSVIVQFGTGINEVSHRNVLALTSYFEEHPFPGMIEIVPAFTTVTIFYDPMKLYDPFPVEERKRTSVGSPYDTVCSILERIVPKLDRTVRETERVIHIPVCYGGELGPDLDEVARSHHMTADEVIEIHSGQEYLVYMIGFAPGFPYLGGMSERIATPRRRSPRMAIPAGAVGIGGSQTGIYPISTPGGWQIIGRTPLRLFRPEHQTPSLLKAGDKVRFQPIGLDQYKEWNEDQL</sequence>
<evidence type="ECO:0000259" key="4">
    <source>
        <dbReference type="SMART" id="SM00796"/>
    </source>
</evidence>
<dbReference type="NCBIfam" id="TIGR00370">
    <property type="entry name" value="5-oxoprolinase subunit PxpB"/>
    <property type="match status" value="1"/>
</dbReference>
<evidence type="ECO:0000313" key="5">
    <source>
        <dbReference type="EMBL" id="SMO45825.1"/>
    </source>
</evidence>
<evidence type="ECO:0000256" key="3">
    <source>
        <dbReference type="ARBA" id="ARBA00022840"/>
    </source>
</evidence>
<dbReference type="Proteomes" id="UP000315636">
    <property type="component" value="Unassembled WGS sequence"/>
</dbReference>
<dbReference type="InterPro" id="IPR003833">
    <property type="entry name" value="CT_C_D"/>
</dbReference>